<evidence type="ECO:0000256" key="1">
    <source>
        <dbReference type="ARBA" id="ARBA00001932"/>
    </source>
</evidence>
<comment type="cofactor">
    <cofactor evidence="6">
        <name>FAD</name>
        <dbReference type="ChEBI" id="CHEBI:57692"/>
    </cofactor>
    <text evidence="6">Binds 1 FAD per subunit.</text>
</comment>
<dbReference type="RefSeq" id="WP_055463578.1">
    <property type="nucleotide sequence ID" value="NZ_CYHG01000007.1"/>
</dbReference>
<accession>A0A0K6INH0</accession>
<proteinExistence type="inferred from homology"/>
<dbReference type="PROSITE" id="PS00394">
    <property type="entry name" value="DNA_PHOTOLYASES_1_1"/>
    <property type="match status" value="1"/>
</dbReference>
<organism evidence="9 10">
    <name type="scientific">Marinomonas fungiae</name>
    <dbReference type="NCBI Taxonomy" id="1137284"/>
    <lineage>
        <taxon>Bacteria</taxon>
        <taxon>Pseudomonadati</taxon>
        <taxon>Pseudomonadota</taxon>
        <taxon>Gammaproteobacteria</taxon>
        <taxon>Oceanospirillales</taxon>
        <taxon>Oceanospirillaceae</taxon>
        <taxon>Marinomonas</taxon>
    </lineage>
</organism>
<dbReference type="PROSITE" id="PS51645">
    <property type="entry name" value="PHR_CRY_ALPHA_BETA"/>
    <property type="match status" value="1"/>
</dbReference>
<reference evidence="10" key="1">
    <citation type="submission" date="2015-08" db="EMBL/GenBank/DDBJ databases">
        <authorList>
            <person name="Varghese N."/>
        </authorList>
    </citation>
    <scope>NUCLEOTIDE SEQUENCE [LARGE SCALE GENOMIC DNA]</scope>
    <source>
        <strain evidence="10">JCM 18476</strain>
    </source>
</reference>
<protein>
    <submittedName>
        <fullName evidence="9">Deoxyribodipyrimidine photolyase</fullName>
    </submittedName>
</protein>
<dbReference type="GO" id="GO:0006950">
    <property type="term" value="P:response to stress"/>
    <property type="evidence" value="ECO:0007669"/>
    <property type="project" value="UniProtKB-ARBA"/>
</dbReference>
<feature type="domain" description="Photolyase/cryptochrome alpha/beta" evidence="8">
    <location>
        <begin position="8"/>
        <end position="138"/>
    </location>
</feature>
<dbReference type="GO" id="GO:0006139">
    <property type="term" value="P:nucleobase-containing compound metabolic process"/>
    <property type="evidence" value="ECO:0007669"/>
    <property type="project" value="UniProtKB-ARBA"/>
</dbReference>
<dbReference type="Pfam" id="PF03441">
    <property type="entry name" value="FAD_binding_7"/>
    <property type="match status" value="1"/>
</dbReference>
<dbReference type="OrthoDB" id="9772484at2"/>
<dbReference type="AlphaFoldDB" id="A0A0K6INH0"/>
<dbReference type="GO" id="GO:0003904">
    <property type="term" value="F:deoxyribodipyrimidine photo-lyase activity"/>
    <property type="evidence" value="ECO:0007669"/>
    <property type="project" value="TreeGrafter"/>
</dbReference>
<dbReference type="GO" id="GO:0071949">
    <property type="term" value="F:FAD binding"/>
    <property type="evidence" value="ECO:0007669"/>
    <property type="project" value="TreeGrafter"/>
</dbReference>
<comment type="cofactor">
    <cofactor evidence="1">
        <name>(6R)-5,10-methylene-5,6,7,8-tetrahydrofolate</name>
        <dbReference type="ChEBI" id="CHEBI:15636"/>
    </cofactor>
</comment>
<dbReference type="PANTHER" id="PTHR11455:SF9">
    <property type="entry name" value="CRYPTOCHROME CIRCADIAN CLOCK 5 ISOFORM X1"/>
    <property type="match status" value="1"/>
</dbReference>
<dbReference type="InterPro" id="IPR014729">
    <property type="entry name" value="Rossmann-like_a/b/a_fold"/>
</dbReference>
<gene>
    <name evidence="9" type="ORF">Ga0061065_107217</name>
</gene>
<dbReference type="InterPro" id="IPR002081">
    <property type="entry name" value="Cryptochrome/DNA_photolyase_1"/>
</dbReference>
<dbReference type="Pfam" id="PF00875">
    <property type="entry name" value="DNA_photolyase"/>
    <property type="match status" value="1"/>
</dbReference>
<keyword evidence="9" id="KW-0456">Lyase</keyword>
<dbReference type="InterPro" id="IPR005101">
    <property type="entry name" value="Cryptochr/Photolyase_FAD-bd"/>
</dbReference>
<keyword evidence="10" id="KW-1185">Reference proteome</keyword>
<dbReference type="STRING" id="1137284.GCA_001418205_02514"/>
<comment type="similarity">
    <text evidence="7">Belongs to the DNA photolyase family.</text>
</comment>
<dbReference type="InterPro" id="IPR036155">
    <property type="entry name" value="Crypto/Photolyase_N_sf"/>
</dbReference>
<dbReference type="EMBL" id="CYHG01000007">
    <property type="protein sequence ID" value="CUB04643.1"/>
    <property type="molecule type" value="Genomic_DNA"/>
</dbReference>
<evidence type="ECO:0000256" key="2">
    <source>
        <dbReference type="ARBA" id="ARBA00005862"/>
    </source>
</evidence>
<name>A0A0K6INH0_9GAMM</name>
<dbReference type="PRINTS" id="PR00147">
    <property type="entry name" value="DNAPHOTLYASE"/>
</dbReference>
<dbReference type="Gene3D" id="1.10.579.10">
    <property type="entry name" value="DNA Cyclobutane Dipyrimidine Photolyase, subunit A, domain 3"/>
    <property type="match status" value="1"/>
</dbReference>
<dbReference type="InterPro" id="IPR036134">
    <property type="entry name" value="Crypto/Photolyase_FAD-like_sf"/>
</dbReference>
<keyword evidence="3 6" id="KW-0285">Flavoprotein</keyword>
<sequence length="496" mass="58010">MSAPLPDTPVVVWFKRDLRLSDHEPLTRAIETGHPVVLLYLFEPELLADPHYDERHWRFVWQSLQDMQRTLDKYGATLHIRFDGALSALQSLHHTLGFSALYSHQEIGIGVTFTRDKAIQAWCRQEQINWHETPTGAVIRALQDREQWDKSWQQVMRAPITPTPLAKAVWCRTTSQIEQITPSWQTPQRGMQTGGSTLAWQTLESFYAGRGQNYYRELSSPLTSRNACTRLSPYLAWGNISLREVYQDLLSRWHTKGWRRTLVALSSRLHWHCHFIQKFESECAMEWRPVNRAYGDFPYRQDDQVEQDLYAWQVGQTGFPMIDACMRALHSTGYINFRMRAMLVSFLCHHLNLDWRLGVHHLARLFLDFEPGIHYPQFQMQAGITGANTIRIYNPVKQSQEQDPEGIFLRRWLPELREVPSPLIHTPWEMTTMEETLYQCRIGHDYPSPMVSLTDAAKSARERLWGFRNSNQVVREKQRILATHVRTSSRRRGGRS</sequence>
<dbReference type="PANTHER" id="PTHR11455">
    <property type="entry name" value="CRYPTOCHROME"/>
    <property type="match status" value="1"/>
</dbReference>
<evidence type="ECO:0000256" key="7">
    <source>
        <dbReference type="RuleBase" id="RU004182"/>
    </source>
</evidence>
<dbReference type="InterPro" id="IPR006050">
    <property type="entry name" value="DNA_photolyase_N"/>
</dbReference>
<comment type="similarity">
    <text evidence="2">Belongs to the DNA photolyase class-1 family.</text>
</comment>
<dbReference type="SUPFAM" id="SSF52425">
    <property type="entry name" value="Cryptochrome/photolyase, N-terminal domain"/>
    <property type="match status" value="1"/>
</dbReference>
<dbReference type="Gene3D" id="1.25.40.80">
    <property type="match status" value="1"/>
</dbReference>
<evidence type="ECO:0000256" key="5">
    <source>
        <dbReference type="ARBA" id="ARBA00022991"/>
    </source>
</evidence>
<evidence type="ECO:0000256" key="4">
    <source>
        <dbReference type="ARBA" id="ARBA00022827"/>
    </source>
</evidence>
<evidence type="ECO:0000313" key="9">
    <source>
        <dbReference type="EMBL" id="CUB04643.1"/>
    </source>
</evidence>
<dbReference type="SUPFAM" id="SSF48173">
    <property type="entry name" value="Cryptochrome/photolyase FAD-binding domain"/>
    <property type="match status" value="1"/>
</dbReference>
<evidence type="ECO:0000259" key="8">
    <source>
        <dbReference type="PROSITE" id="PS51645"/>
    </source>
</evidence>
<evidence type="ECO:0000313" key="10">
    <source>
        <dbReference type="Proteomes" id="UP000182769"/>
    </source>
</evidence>
<dbReference type="GO" id="GO:0009416">
    <property type="term" value="P:response to light stimulus"/>
    <property type="evidence" value="ECO:0007669"/>
    <property type="project" value="TreeGrafter"/>
</dbReference>
<dbReference type="GO" id="GO:0003677">
    <property type="term" value="F:DNA binding"/>
    <property type="evidence" value="ECO:0007669"/>
    <property type="project" value="TreeGrafter"/>
</dbReference>
<keyword evidence="4 6" id="KW-0274">FAD</keyword>
<evidence type="ECO:0000256" key="6">
    <source>
        <dbReference type="PIRSR" id="PIRSR602081-1"/>
    </source>
</evidence>
<feature type="binding site" evidence="6">
    <location>
        <position position="214"/>
    </location>
    <ligand>
        <name>FAD</name>
        <dbReference type="ChEBI" id="CHEBI:57692"/>
    </ligand>
</feature>
<dbReference type="InterPro" id="IPR018394">
    <property type="entry name" value="DNA_photolyase_1_CS_C"/>
</dbReference>
<evidence type="ECO:0000256" key="3">
    <source>
        <dbReference type="ARBA" id="ARBA00022630"/>
    </source>
</evidence>
<keyword evidence="5 7" id="KW-0157">Chromophore</keyword>
<dbReference type="Gene3D" id="3.40.50.620">
    <property type="entry name" value="HUPs"/>
    <property type="match status" value="1"/>
</dbReference>
<dbReference type="Proteomes" id="UP000182769">
    <property type="component" value="Unassembled WGS sequence"/>
</dbReference>